<proteinExistence type="predicted"/>
<sequence>MMELPIVADLVTALRSLWHRVGGHPRPYHYTIEGTYCAGCGERIRTF</sequence>
<evidence type="ECO:0000313" key="1">
    <source>
        <dbReference type="EMBL" id="KKK87012.1"/>
    </source>
</evidence>
<comment type="caution">
    <text evidence="1">The sequence shown here is derived from an EMBL/GenBank/DDBJ whole genome shotgun (WGS) entry which is preliminary data.</text>
</comment>
<reference evidence="1" key="1">
    <citation type="journal article" date="2015" name="Nature">
        <title>Complex archaea that bridge the gap between prokaryotes and eukaryotes.</title>
        <authorList>
            <person name="Spang A."/>
            <person name="Saw J.H."/>
            <person name="Jorgensen S.L."/>
            <person name="Zaremba-Niedzwiedzka K."/>
            <person name="Martijn J."/>
            <person name="Lind A.E."/>
            <person name="van Eijk R."/>
            <person name="Schleper C."/>
            <person name="Guy L."/>
            <person name="Ettema T.J."/>
        </authorList>
    </citation>
    <scope>NUCLEOTIDE SEQUENCE</scope>
</reference>
<name>A0A0F8YZY3_9ZZZZ</name>
<protein>
    <submittedName>
        <fullName evidence="1">Uncharacterized protein</fullName>
    </submittedName>
</protein>
<gene>
    <name evidence="1" type="ORF">LCGC14_2757490</name>
</gene>
<organism evidence="1">
    <name type="scientific">marine sediment metagenome</name>
    <dbReference type="NCBI Taxonomy" id="412755"/>
    <lineage>
        <taxon>unclassified sequences</taxon>
        <taxon>metagenomes</taxon>
        <taxon>ecological metagenomes</taxon>
    </lineage>
</organism>
<dbReference type="AlphaFoldDB" id="A0A0F8YZY3"/>
<accession>A0A0F8YZY3</accession>
<dbReference type="EMBL" id="LAZR01050593">
    <property type="protein sequence ID" value="KKK87012.1"/>
    <property type="molecule type" value="Genomic_DNA"/>
</dbReference>